<dbReference type="CDD" id="cd13152">
    <property type="entry name" value="KOW_GPKOW_A"/>
    <property type="match status" value="1"/>
</dbReference>
<feature type="compositionally biased region" description="Basic and acidic residues" evidence="3">
    <location>
        <begin position="302"/>
        <end position="390"/>
    </location>
</feature>
<reference evidence="6" key="1">
    <citation type="submission" date="2025-08" db="UniProtKB">
        <authorList>
            <consortium name="RefSeq"/>
        </authorList>
    </citation>
    <scope>IDENTIFICATION</scope>
    <source>
        <strain evidence="6">15085-1641.00</strain>
        <tissue evidence="6">Whole body</tissue>
    </source>
</reference>
<feature type="domain" description="Spp2/MOS2 G-patch" evidence="4">
    <location>
        <begin position="153"/>
        <end position="209"/>
    </location>
</feature>
<dbReference type="PANTHER" id="PTHR15818">
    <property type="entry name" value="G PATCH AND KOW-CONTAINING"/>
    <property type="match status" value="1"/>
</dbReference>
<dbReference type="OMA" id="CINTAKY"/>
<accession>A0A6J1LV91</accession>
<dbReference type="Pfam" id="PF12656">
    <property type="entry name" value="G-patch_2"/>
    <property type="match status" value="1"/>
</dbReference>
<dbReference type="OrthoDB" id="5577072at2759"/>
<dbReference type="RefSeq" id="XP_023172072.2">
    <property type="nucleotide sequence ID" value="XM_023316304.2"/>
</dbReference>
<dbReference type="InterPro" id="IPR045166">
    <property type="entry name" value="Spp2-like"/>
</dbReference>
<feature type="region of interest" description="Disordered" evidence="3">
    <location>
        <begin position="302"/>
        <end position="508"/>
    </location>
</feature>
<keyword evidence="2" id="KW-0539">Nucleus</keyword>
<dbReference type="GeneID" id="111600257"/>
<gene>
    <name evidence="6" type="primary">LOC111600257</name>
</gene>
<dbReference type="PANTHER" id="PTHR15818:SF2">
    <property type="entry name" value="G-PATCH DOMAIN AND KOW MOTIFS-CONTAINING PROTEIN"/>
    <property type="match status" value="1"/>
</dbReference>
<sequence length="508" mass="57714">MHAMDTKKISFGFSKVAKKPNILPSKATKEENKVELIKCLEGKEIKLVAEKQEVAPLVIQMPTIQKTSTALASLMKRRAVLMGEEDVDPEESNAEPQSIAEVTTNGETVNLEQRAARELLEAAANENGNDVMDSEKLVLPALKADELPLDGAKEATLDDYDSIPIQQFGLAMLRGMGWVDPPPKKKGAVPVDEAPFLRPKGMGLGADKALKPKALLVQPERNEILEIKKQAYVRILGGKQKDQYGQIEGFDDHAGRVIVKMAIGGNKEAFNEFLCQPVSRKEYSQYGKCINTAKYEEFKKHENEHGQIIIKREKSTERISVKTDSRNRQREEERKMHRTKDEERKSCKKDKDYIDKCSTSFKREERNPYRTEERGRDESSRSSRYQDRGQDSLTSSSTSKSGSRRRQQSSSDEADDTDESTESDSDSAYERKYKRKSKTGNSNSKSKKRKSKKTKSKSHRNRRSSSTSEDSDSSTDERTRRRHQKKKTKKSKHARSRTRSRSRDGRTK</sequence>
<feature type="compositionally biased region" description="Basic residues" evidence="3">
    <location>
        <begin position="445"/>
        <end position="463"/>
    </location>
</feature>
<dbReference type="GO" id="GO:0000398">
    <property type="term" value="P:mRNA splicing, via spliceosome"/>
    <property type="evidence" value="ECO:0007669"/>
    <property type="project" value="InterPro"/>
</dbReference>
<dbReference type="InterPro" id="IPR041993">
    <property type="entry name" value="GPKOW_KOW1"/>
</dbReference>
<dbReference type="KEGG" id="dhe:111600257"/>
<dbReference type="GO" id="GO:0005681">
    <property type="term" value="C:spliceosomal complex"/>
    <property type="evidence" value="ECO:0007669"/>
    <property type="project" value="TreeGrafter"/>
</dbReference>
<evidence type="ECO:0000313" key="6">
    <source>
        <dbReference type="RefSeq" id="XP_023172072.2"/>
    </source>
</evidence>
<name>A0A6J1LV91_DROHY</name>
<comment type="subcellular location">
    <subcellularLocation>
        <location evidence="1">Nucleus</location>
    </subcellularLocation>
</comment>
<organism evidence="5 6">
    <name type="scientific">Drosophila hydei</name>
    <name type="common">Fruit fly</name>
    <dbReference type="NCBI Taxonomy" id="7224"/>
    <lineage>
        <taxon>Eukaryota</taxon>
        <taxon>Metazoa</taxon>
        <taxon>Ecdysozoa</taxon>
        <taxon>Arthropoda</taxon>
        <taxon>Hexapoda</taxon>
        <taxon>Insecta</taxon>
        <taxon>Pterygota</taxon>
        <taxon>Neoptera</taxon>
        <taxon>Endopterygota</taxon>
        <taxon>Diptera</taxon>
        <taxon>Brachycera</taxon>
        <taxon>Muscomorpha</taxon>
        <taxon>Ephydroidea</taxon>
        <taxon>Drosophilidae</taxon>
        <taxon>Drosophila</taxon>
    </lineage>
</organism>
<feature type="compositionally biased region" description="Acidic residues" evidence="3">
    <location>
        <begin position="412"/>
        <end position="427"/>
    </location>
</feature>
<proteinExistence type="predicted"/>
<feature type="compositionally biased region" description="Basic residues" evidence="3">
    <location>
        <begin position="480"/>
        <end position="500"/>
    </location>
</feature>
<dbReference type="AlphaFoldDB" id="A0A6J1LV91"/>
<dbReference type="InterPro" id="IPR026822">
    <property type="entry name" value="Spp2/MOS2_G-patch"/>
</dbReference>
<evidence type="ECO:0000256" key="2">
    <source>
        <dbReference type="ARBA" id="ARBA00023242"/>
    </source>
</evidence>
<dbReference type="Proteomes" id="UP000504633">
    <property type="component" value="Unplaced"/>
</dbReference>
<evidence type="ECO:0000256" key="1">
    <source>
        <dbReference type="ARBA" id="ARBA00004123"/>
    </source>
</evidence>
<feature type="compositionally biased region" description="Low complexity" evidence="3">
    <location>
        <begin position="391"/>
        <end position="401"/>
    </location>
</feature>
<keyword evidence="5" id="KW-1185">Reference proteome</keyword>
<protein>
    <submittedName>
        <fullName evidence="6">G-patch domain and KOW motifs-containing protein isoform X1</fullName>
    </submittedName>
</protein>
<evidence type="ECO:0000313" key="5">
    <source>
        <dbReference type="Proteomes" id="UP000504633"/>
    </source>
</evidence>
<evidence type="ECO:0000259" key="4">
    <source>
        <dbReference type="Pfam" id="PF12656"/>
    </source>
</evidence>
<evidence type="ECO:0000256" key="3">
    <source>
        <dbReference type="SAM" id="MobiDB-lite"/>
    </source>
</evidence>